<evidence type="ECO:0000256" key="3">
    <source>
        <dbReference type="ARBA" id="ARBA00022833"/>
    </source>
</evidence>
<evidence type="ECO:0000313" key="6">
    <source>
        <dbReference type="Proteomes" id="UP000664859"/>
    </source>
</evidence>
<evidence type="ECO:0000259" key="4">
    <source>
        <dbReference type="Pfam" id="PF14768"/>
    </source>
</evidence>
<comment type="caution">
    <text evidence="5">The sequence shown here is derived from an EMBL/GenBank/DDBJ whole genome shotgun (WGS) entry which is preliminary data.</text>
</comment>
<dbReference type="EMBL" id="JAFCMP010000246">
    <property type="protein sequence ID" value="KAG5182383.1"/>
    <property type="molecule type" value="Genomic_DNA"/>
</dbReference>
<dbReference type="InterPro" id="IPR028159">
    <property type="entry name" value="RPA_interact_C_dom"/>
</dbReference>
<accession>A0A835YX80</accession>
<keyword evidence="2" id="KW-0863">Zinc-finger</keyword>
<keyword evidence="1" id="KW-0479">Metal-binding</keyword>
<dbReference type="Pfam" id="PF14768">
    <property type="entry name" value="RPA_interact_C"/>
    <property type="match status" value="1"/>
</dbReference>
<keyword evidence="3" id="KW-0862">Zinc</keyword>
<dbReference type="GO" id="GO:0008270">
    <property type="term" value="F:zinc ion binding"/>
    <property type="evidence" value="ECO:0007669"/>
    <property type="project" value="UniProtKB-KW"/>
</dbReference>
<evidence type="ECO:0000256" key="2">
    <source>
        <dbReference type="ARBA" id="ARBA00022771"/>
    </source>
</evidence>
<dbReference type="GO" id="GO:0006606">
    <property type="term" value="P:protein import into nucleus"/>
    <property type="evidence" value="ECO:0007669"/>
    <property type="project" value="TreeGrafter"/>
</dbReference>
<dbReference type="OrthoDB" id="435311at2759"/>
<protein>
    <submittedName>
        <fullName evidence="5">Replication protein A interacting C-terminal-domain-containing protein</fullName>
    </submittedName>
</protein>
<name>A0A835YX80_9STRA</name>
<keyword evidence="6" id="KW-1185">Reference proteome</keyword>
<dbReference type="InterPro" id="IPR028156">
    <property type="entry name" value="RIP"/>
</dbReference>
<evidence type="ECO:0000256" key="1">
    <source>
        <dbReference type="ARBA" id="ARBA00022723"/>
    </source>
</evidence>
<dbReference type="GO" id="GO:0005634">
    <property type="term" value="C:nucleus"/>
    <property type="evidence" value="ECO:0007669"/>
    <property type="project" value="TreeGrafter"/>
</dbReference>
<evidence type="ECO:0000313" key="5">
    <source>
        <dbReference type="EMBL" id="KAG5182383.1"/>
    </source>
</evidence>
<sequence>MCRKLTPEEYTDMMLFIEQALAAELARADASAEHSALEEYEAIEEYELAEREAALARAAAEAEDGRGWRDDEVLCPVCKGGWLLQHGATIMCTCGFRLQTDGEGMQLGVLRQALAEVFTDHRERCHLQPTFRVREEFGAAMLWSECSACGFEQIVL</sequence>
<dbReference type="PANTHER" id="PTHR31742:SF1">
    <property type="entry name" value="RPA-INTERACTING PROTEIN"/>
    <property type="match status" value="1"/>
</dbReference>
<dbReference type="Proteomes" id="UP000664859">
    <property type="component" value="Unassembled WGS sequence"/>
</dbReference>
<proteinExistence type="predicted"/>
<dbReference type="AlphaFoldDB" id="A0A835YX80"/>
<dbReference type="PANTHER" id="PTHR31742">
    <property type="entry name" value="RPA-INTERACTING PROTEIN RPAIN"/>
    <property type="match status" value="1"/>
</dbReference>
<organism evidence="5 6">
    <name type="scientific">Tribonema minus</name>
    <dbReference type="NCBI Taxonomy" id="303371"/>
    <lineage>
        <taxon>Eukaryota</taxon>
        <taxon>Sar</taxon>
        <taxon>Stramenopiles</taxon>
        <taxon>Ochrophyta</taxon>
        <taxon>PX clade</taxon>
        <taxon>Xanthophyceae</taxon>
        <taxon>Tribonematales</taxon>
        <taxon>Tribonemataceae</taxon>
        <taxon>Tribonema</taxon>
    </lineage>
</organism>
<feature type="domain" description="RPA-interacting protein C-terminal" evidence="4">
    <location>
        <begin position="74"/>
        <end position="151"/>
    </location>
</feature>
<gene>
    <name evidence="5" type="ORF">JKP88DRAFT_221085</name>
</gene>
<reference evidence="5" key="1">
    <citation type="submission" date="2021-02" db="EMBL/GenBank/DDBJ databases">
        <title>First Annotated Genome of the Yellow-green Alga Tribonema minus.</title>
        <authorList>
            <person name="Mahan K.M."/>
        </authorList>
    </citation>
    <scope>NUCLEOTIDE SEQUENCE</scope>
    <source>
        <strain evidence="5">UTEX B ZZ1240</strain>
    </source>
</reference>